<dbReference type="EMBL" id="JBHSWJ010000001">
    <property type="protein sequence ID" value="MFC6712353.1"/>
    <property type="molecule type" value="Genomic_DNA"/>
</dbReference>
<dbReference type="EMBL" id="JBHSWJ010000002">
    <property type="protein sequence ID" value="MFC6712392.1"/>
    <property type="molecule type" value="Genomic_DNA"/>
</dbReference>
<dbReference type="EMBL" id="JBHSWJ010000003">
    <property type="protein sequence ID" value="MFC6715953.1"/>
    <property type="molecule type" value="Genomic_DNA"/>
</dbReference>
<evidence type="ECO:0000256" key="4">
    <source>
        <dbReference type="PROSITE-ProRule" id="PRU00335"/>
    </source>
</evidence>
<keyword evidence="10" id="KW-1185">Reference proteome</keyword>
<gene>
    <name evidence="6" type="ORF">ACFQBT_00180</name>
    <name evidence="7" type="ORF">ACFQBT_00385</name>
    <name evidence="8" type="ORF">ACFQBT_19595</name>
    <name evidence="9" type="ORF">ACFQBT_19805</name>
</gene>
<keyword evidence="2 4" id="KW-0238">DNA-binding</keyword>
<dbReference type="InterPro" id="IPR001647">
    <property type="entry name" value="HTH_TetR"/>
</dbReference>
<dbReference type="SUPFAM" id="SSF46689">
    <property type="entry name" value="Homeodomain-like"/>
    <property type="match status" value="1"/>
</dbReference>
<evidence type="ECO:0000256" key="3">
    <source>
        <dbReference type="ARBA" id="ARBA00023163"/>
    </source>
</evidence>
<dbReference type="PANTHER" id="PTHR30055">
    <property type="entry name" value="HTH-TYPE TRANSCRIPTIONAL REGULATOR RUTR"/>
    <property type="match status" value="1"/>
</dbReference>
<keyword evidence="3" id="KW-0804">Transcription</keyword>
<organism evidence="6 10">
    <name type="scientific">Branchiibius cervicis</name>
    <dbReference type="NCBI Taxonomy" id="908252"/>
    <lineage>
        <taxon>Bacteria</taxon>
        <taxon>Bacillati</taxon>
        <taxon>Actinomycetota</taxon>
        <taxon>Actinomycetes</taxon>
        <taxon>Micrococcales</taxon>
        <taxon>Dermacoccaceae</taxon>
        <taxon>Branchiibius</taxon>
    </lineage>
</organism>
<evidence type="ECO:0000259" key="5">
    <source>
        <dbReference type="PROSITE" id="PS50977"/>
    </source>
</evidence>
<evidence type="ECO:0000313" key="9">
    <source>
        <dbReference type="EMBL" id="MFC6715953.1"/>
    </source>
</evidence>
<dbReference type="Proteomes" id="UP001596356">
    <property type="component" value="Unassembled WGS sequence"/>
</dbReference>
<name>A0ABW2ANL0_9MICO</name>
<evidence type="ECO:0000313" key="10">
    <source>
        <dbReference type="Proteomes" id="UP001596356"/>
    </source>
</evidence>
<protein>
    <submittedName>
        <fullName evidence="6">TetR/AcrR family transcriptional regulator</fullName>
    </submittedName>
</protein>
<sequence length="192" mass="21319">MSTLTRRDQTARRITFCAQSLAVQQGYDHFTLDELAEQAGVSRRTLFNYFPGKLDAVLGARPGLPTEAVERFVAGGPQGEILGDLGELVCALLTVWGPLTREQWATMRDCLIANPRVFNAAIERFDDIAKTMTELVEQRSGLPREEACVALSVIKGVFGSALDQFVERPDDRSLDTIVRDHLRVARSLLSIR</sequence>
<evidence type="ECO:0000256" key="1">
    <source>
        <dbReference type="ARBA" id="ARBA00023015"/>
    </source>
</evidence>
<reference evidence="6" key="3">
    <citation type="submission" date="2024-09" db="EMBL/GenBank/DDBJ databases">
        <authorList>
            <person name="Sun Q."/>
            <person name="Mori K."/>
        </authorList>
    </citation>
    <scope>NUCLEOTIDE SEQUENCE</scope>
    <source>
        <strain evidence="6">NBRC 106593</strain>
    </source>
</reference>
<evidence type="ECO:0000313" key="8">
    <source>
        <dbReference type="EMBL" id="MFC6715914.1"/>
    </source>
</evidence>
<comment type="caution">
    <text evidence="6">The sequence shown here is derived from an EMBL/GenBank/DDBJ whole genome shotgun (WGS) entry which is preliminary data.</text>
</comment>
<evidence type="ECO:0000313" key="7">
    <source>
        <dbReference type="EMBL" id="MFC6712392.1"/>
    </source>
</evidence>
<evidence type="ECO:0000256" key="2">
    <source>
        <dbReference type="ARBA" id="ARBA00023125"/>
    </source>
</evidence>
<dbReference type="Gene3D" id="1.10.357.10">
    <property type="entry name" value="Tetracycline Repressor, domain 2"/>
    <property type="match status" value="1"/>
</dbReference>
<reference evidence="10" key="2">
    <citation type="journal article" date="2019" name="Int. J. Syst. Evol. Microbiol.">
        <title>The Global Catalogue of Microorganisms (GCM) 10K type strain sequencing project: providing services to taxonomists for standard genome sequencing and annotation.</title>
        <authorList>
            <consortium name="The Broad Institute Genomics Platform"/>
            <consortium name="The Broad Institute Genome Sequencing Center for Infectious Disease"/>
            <person name="Wu L."/>
            <person name="Ma J."/>
        </authorList>
    </citation>
    <scope>NUCLEOTIDE SEQUENCE [LARGE SCALE GENOMIC DNA]</scope>
    <source>
        <strain evidence="10">NBRC 106593</strain>
    </source>
</reference>
<dbReference type="InterPro" id="IPR050109">
    <property type="entry name" value="HTH-type_TetR-like_transc_reg"/>
</dbReference>
<feature type="domain" description="HTH tetR-type" evidence="5">
    <location>
        <begin position="8"/>
        <end position="68"/>
    </location>
</feature>
<dbReference type="RefSeq" id="WP_377819841.1">
    <property type="nucleotide sequence ID" value="NZ_JBHSWJ010000001.1"/>
</dbReference>
<dbReference type="EMBL" id="JBHSWJ010000002">
    <property type="protein sequence ID" value="MFC6715914.1"/>
    <property type="molecule type" value="Genomic_DNA"/>
</dbReference>
<evidence type="ECO:0000313" key="6">
    <source>
        <dbReference type="EMBL" id="MFC6712353.1"/>
    </source>
</evidence>
<reference evidence="6" key="1">
    <citation type="journal article" date="2014" name="Int. J. Syst. Evol. Microbiol.">
        <title>Complete genome of a new Firmicutes species belonging to the dominant human colonic microbiota ('Ruminococcus bicirculans') reveals two chromosomes and a selective capacity to utilize plant glucans.</title>
        <authorList>
            <consortium name="NISC Comparative Sequencing Program"/>
            <person name="Wegmann U."/>
            <person name="Louis P."/>
            <person name="Goesmann A."/>
            <person name="Henrissat B."/>
            <person name="Duncan S.H."/>
            <person name="Flint H.J."/>
        </authorList>
    </citation>
    <scope>NUCLEOTIDE SEQUENCE</scope>
    <source>
        <strain evidence="6">NBRC 106593</strain>
    </source>
</reference>
<dbReference type="Pfam" id="PF00440">
    <property type="entry name" value="TetR_N"/>
    <property type="match status" value="1"/>
</dbReference>
<dbReference type="PROSITE" id="PS50977">
    <property type="entry name" value="HTH_TETR_2"/>
    <property type="match status" value="1"/>
</dbReference>
<feature type="DNA-binding region" description="H-T-H motif" evidence="4">
    <location>
        <begin position="31"/>
        <end position="50"/>
    </location>
</feature>
<accession>A0ABW2ANL0</accession>
<dbReference type="PANTHER" id="PTHR30055:SF234">
    <property type="entry name" value="HTH-TYPE TRANSCRIPTIONAL REGULATOR BETI"/>
    <property type="match status" value="1"/>
</dbReference>
<keyword evidence="1" id="KW-0805">Transcription regulation</keyword>
<dbReference type="InterPro" id="IPR009057">
    <property type="entry name" value="Homeodomain-like_sf"/>
</dbReference>
<proteinExistence type="predicted"/>